<keyword evidence="2" id="KW-1185">Reference proteome</keyword>
<evidence type="ECO:0000313" key="2">
    <source>
        <dbReference type="Proteomes" id="UP000318288"/>
    </source>
</evidence>
<sequence>MSATRIIEEKSLSDRWNRHLKDVVNRVDPNGELPSPRIWITALKLLVRLNPKGDWENEFLRLNRNELSEAAMFAMEMKLPCSMSLIRRSLRSDIPNNRIEMAAVLAIIDLPWCHDELVSVLTETSDQEMTTECRTALFESRNVDVHSIVHDWETRHPYEKPDDEYLTIGELAKERRDAIVQFEMQELHDRIITLRDRFKPGVEDV</sequence>
<dbReference type="RefSeq" id="WP_146462295.1">
    <property type="nucleotide sequence ID" value="NZ_SJPW01000009.1"/>
</dbReference>
<name>A0A5C6ECE1_9BACT</name>
<accession>A0A5C6ECE1</accession>
<dbReference type="AlphaFoldDB" id="A0A5C6ECE1"/>
<dbReference type="Proteomes" id="UP000318288">
    <property type="component" value="Unassembled WGS sequence"/>
</dbReference>
<protein>
    <submittedName>
        <fullName evidence="1">Uncharacterized protein</fullName>
    </submittedName>
</protein>
<evidence type="ECO:0000313" key="1">
    <source>
        <dbReference type="EMBL" id="TWU44829.1"/>
    </source>
</evidence>
<organism evidence="1 2">
    <name type="scientific">Rubripirellula tenax</name>
    <dbReference type="NCBI Taxonomy" id="2528015"/>
    <lineage>
        <taxon>Bacteria</taxon>
        <taxon>Pseudomonadati</taxon>
        <taxon>Planctomycetota</taxon>
        <taxon>Planctomycetia</taxon>
        <taxon>Pirellulales</taxon>
        <taxon>Pirellulaceae</taxon>
        <taxon>Rubripirellula</taxon>
    </lineage>
</organism>
<proteinExistence type="predicted"/>
<gene>
    <name evidence="1" type="ORF">Poly51_58950</name>
</gene>
<dbReference type="EMBL" id="SJPW01000009">
    <property type="protein sequence ID" value="TWU44829.1"/>
    <property type="molecule type" value="Genomic_DNA"/>
</dbReference>
<dbReference type="OrthoDB" id="9803285at2"/>
<comment type="caution">
    <text evidence="1">The sequence shown here is derived from an EMBL/GenBank/DDBJ whole genome shotgun (WGS) entry which is preliminary data.</text>
</comment>
<reference evidence="1 2" key="1">
    <citation type="submission" date="2019-02" db="EMBL/GenBank/DDBJ databases">
        <title>Deep-cultivation of Planctomycetes and their phenomic and genomic characterization uncovers novel biology.</title>
        <authorList>
            <person name="Wiegand S."/>
            <person name="Jogler M."/>
            <person name="Boedeker C."/>
            <person name="Pinto D."/>
            <person name="Vollmers J."/>
            <person name="Rivas-Marin E."/>
            <person name="Kohn T."/>
            <person name="Peeters S.H."/>
            <person name="Heuer A."/>
            <person name="Rast P."/>
            <person name="Oberbeckmann S."/>
            <person name="Bunk B."/>
            <person name="Jeske O."/>
            <person name="Meyerdierks A."/>
            <person name="Storesund J.E."/>
            <person name="Kallscheuer N."/>
            <person name="Luecker S."/>
            <person name="Lage O.M."/>
            <person name="Pohl T."/>
            <person name="Merkel B.J."/>
            <person name="Hornburger P."/>
            <person name="Mueller R.-W."/>
            <person name="Bruemmer F."/>
            <person name="Labrenz M."/>
            <person name="Spormann A.M."/>
            <person name="Op Den Camp H."/>
            <person name="Overmann J."/>
            <person name="Amann R."/>
            <person name="Jetten M.S.M."/>
            <person name="Mascher T."/>
            <person name="Medema M.H."/>
            <person name="Devos D.P."/>
            <person name="Kaster A.-K."/>
            <person name="Ovreas L."/>
            <person name="Rohde M."/>
            <person name="Galperin M.Y."/>
            <person name="Jogler C."/>
        </authorList>
    </citation>
    <scope>NUCLEOTIDE SEQUENCE [LARGE SCALE GENOMIC DNA]</scope>
    <source>
        <strain evidence="1 2">Poly51</strain>
    </source>
</reference>